<protein>
    <recommendedName>
        <fullName evidence="4">GPI transamidase component PIG-T</fullName>
    </recommendedName>
</protein>
<name>A0AA36FZE9_9BILA</name>
<evidence type="ECO:0000313" key="2">
    <source>
        <dbReference type="EMBL" id="CAJ0570368.1"/>
    </source>
</evidence>
<dbReference type="Proteomes" id="UP001177023">
    <property type="component" value="Unassembled WGS sequence"/>
</dbReference>
<dbReference type="PANTHER" id="PTHR12959">
    <property type="entry name" value="GPI TRANSAMIDASE COMPONENT PIG-T-RELATED"/>
    <property type="match status" value="1"/>
</dbReference>
<keyword evidence="1" id="KW-0732">Signal</keyword>
<accession>A0AA36FZE9</accession>
<dbReference type="AlphaFoldDB" id="A0AA36FZE9"/>
<evidence type="ECO:0008006" key="4">
    <source>
        <dbReference type="Google" id="ProtNLM"/>
    </source>
</evidence>
<proteinExistence type="predicted"/>
<dbReference type="GO" id="GO:0016255">
    <property type="term" value="P:attachment of GPI anchor to protein"/>
    <property type="evidence" value="ECO:0007669"/>
    <property type="project" value="InterPro"/>
</dbReference>
<dbReference type="EMBL" id="CATQJA010002305">
    <property type="protein sequence ID" value="CAJ0570368.1"/>
    <property type="molecule type" value="Genomic_DNA"/>
</dbReference>
<organism evidence="2 3">
    <name type="scientific">Mesorhabditis spiculigera</name>
    <dbReference type="NCBI Taxonomy" id="96644"/>
    <lineage>
        <taxon>Eukaryota</taxon>
        <taxon>Metazoa</taxon>
        <taxon>Ecdysozoa</taxon>
        <taxon>Nematoda</taxon>
        <taxon>Chromadorea</taxon>
        <taxon>Rhabditida</taxon>
        <taxon>Rhabditina</taxon>
        <taxon>Rhabditomorpha</taxon>
        <taxon>Rhabditoidea</taxon>
        <taxon>Rhabditidae</taxon>
        <taxon>Mesorhabditinae</taxon>
        <taxon>Mesorhabditis</taxon>
    </lineage>
</organism>
<dbReference type="Pfam" id="PF04113">
    <property type="entry name" value="Gpi16"/>
    <property type="match status" value="2"/>
</dbReference>
<feature type="chain" id="PRO_5041404886" description="GPI transamidase component PIG-T" evidence="1">
    <location>
        <begin position="23"/>
        <end position="532"/>
    </location>
</feature>
<dbReference type="InterPro" id="IPR007245">
    <property type="entry name" value="PIG-T"/>
</dbReference>
<gene>
    <name evidence="2" type="ORF">MSPICULIGERA_LOCUS8810</name>
</gene>
<feature type="non-terminal residue" evidence="2">
    <location>
        <position position="532"/>
    </location>
</feature>
<evidence type="ECO:0000256" key="1">
    <source>
        <dbReference type="SAM" id="SignalP"/>
    </source>
</evidence>
<dbReference type="GO" id="GO:0042765">
    <property type="term" value="C:GPI-anchor transamidase complex"/>
    <property type="evidence" value="ECO:0007669"/>
    <property type="project" value="InterPro"/>
</dbReference>
<feature type="signal peptide" evidence="1">
    <location>
        <begin position="1"/>
        <end position="22"/>
    </location>
</feature>
<keyword evidence="3" id="KW-1185">Reference proteome</keyword>
<sequence>MEFRLAWARLVSIALIFVSSAAQQAHVFNEELTVRRLTPHHTLSEFRFNLTVPTEDPNHGVGFPNLLLELVSSNQVQKIFFVLTESLWRHEKYGPPPQPASPTGAVVSVTFEGNASTLEKRWISLIHSMNGAFGTSITHIFPDTVKAGFEFSAAAPRESLCVENYTPWLKMLPCQSNGLVNLIKPLYNLSSVYRSLGFTYEKRCEKEKCWHEARLFAFTVYENADERVSAVVEAIEDYVTASADRRCRVATASKVRVLLDSKLGSKGQDGAVEFNGKKVQDGVTVEVADPNIDISRNELFGVETTFGHKDKFAGRYIGVVKNRKSQSLRLTYTQVLPWWFSIYYHTATVSCGRLSGLELSKEKTIDVIKRFVPSIDRKRPAELVLQFTIDGGSECQVNFEFEKKPLRLGEYPPDANHGLYVPAAKIVIQAKTKTTVYSNILLAPLLVPDFSMPFNVICFVATAISFAFSTIHPSTTGSLLPVNGKLPEKKLWRTVLRLSLLVLLVGAGYMEYHSITLNALRREIVKFFERVA</sequence>
<reference evidence="2" key="1">
    <citation type="submission" date="2023-06" db="EMBL/GenBank/DDBJ databases">
        <authorList>
            <person name="Delattre M."/>
        </authorList>
    </citation>
    <scope>NUCLEOTIDE SEQUENCE</scope>
    <source>
        <strain evidence="2">AF72</strain>
    </source>
</reference>
<comment type="caution">
    <text evidence="2">The sequence shown here is derived from an EMBL/GenBank/DDBJ whole genome shotgun (WGS) entry which is preliminary data.</text>
</comment>
<dbReference type="PANTHER" id="PTHR12959:SF11">
    <property type="entry name" value="GPI TRANSAMIDASE COMPONENT PIG-T"/>
    <property type="match status" value="1"/>
</dbReference>
<evidence type="ECO:0000313" key="3">
    <source>
        <dbReference type="Proteomes" id="UP001177023"/>
    </source>
</evidence>